<accession>A0A645FB78</accession>
<feature type="domain" description="NTP pyrophosphohydrolase MazG-like" evidence="1">
    <location>
        <begin position="28"/>
        <end position="86"/>
    </location>
</feature>
<gene>
    <name evidence="2" type="primary">mazG_28</name>
    <name evidence="2" type="ORF">SDC9_158163</name>
</gene>
<dbReference type="PANTHER" id="PTHR30522:SF0">
    <property type="entry name" value="NUCLEOSIDE TRIPHOSPHATE PYROPHOSPHOHYDROLASE"/>
    <property type="match status" value="1"/>
</dbReference>
<dbReference type="GO" id="GO:0046081">
    <property type="term" value="P:dUTP catabolic process"/>
    <property type="evidence" value="ECO:0007669"/>
    <property type="project" value="TreeGrafter"/>
</dbReference>
<dbReference type="Pfam" id="PF03819">
    <property type="entry name" value="MazG"/>
    <property type="match status" value="1"/>
</dbReference>
<dbReference type="GO" id="GO:0046076">
    <property type="term" value="P:dTTP catabolic process"/>
    <property type="evidence" value="ECO:0007669"/>
    <property type="project" value="TreeGrafter"/>
</dbReference>
<reference evidence="2" key="1">
    <citation type="submission" date="2019-08" db="EMBL/GenBank/DDBJ databases">
        <authorList>
            <person name="Kucharzyk K."/>
            <person name="Murdoch R.W."/>
            <person name="Higgins S."/>
            <person name="Loffler F."/>
        </authorList>
    </citation>
    <scope>NUCLEOTIDE SEQUENCE</scope>
</reference>
<keyword evidence="2" id="KW-0378">Hydrolase</keyword>
<dbReference type="GO" id="GO:0046047">
    <property type="term" value="P:TTP catabolic process"/>
    <property type="evidence" value="ECO:0007669"/>
    <property type="project" value="TreeGrafter"/>
</dbReference>
<dbReference type="InterPro" id="IPR004518">
    <property type="entry name" value="MazG-like_dom"/>
</dbReference>
<dbReference type="SUPFAM" id="SSF101386">
    <property type="entry name" value="all-alpha NTP pyrophosphatases"/>
    <property type="match status" value="1"/>
</dbReference>
<dbReference type="GO" id="GO:0047429">
    <property type="term" value="F:nucleoside triphosphate diphosphatase activity"/>
    <property type="evidence" value="ECO:0007669"/>
    <property type="project" value="InterPro"/>
</dbReference>
<dbReference type="Gene3D" id="1.10.287.1080">
    <property type="entry name" value="MazG-like"/>
    <property type="match status" value="1"/>
</dbReference>
<dbReference type="PANTHER" id="PTHR30522">
    <property type="entry name" value="NUCLEOSIDE TRIPHOSPHATE PYROPHOSPHOHYDROLASE"/>
    <property type="match status" value="1"/>
</dbReference>
<dbReference type="AlphaFoldDB" id="A0A645FB78"/>
<dbReference type="GO" id="GO:0046052">
    <property type="term" value="P:UTP catabolic process"/>
    <property type="evidence" value="ECO:0007669"/>
    <property type="project" value="TreeGrafter"/>
</dbReference>
<protein>
    <submittedName>
        <fullName evidence="2">Nucleoside triphosphate pyrophosphohydrolase/pyrophosphatase MazG</fullName>
        <ecNumber evidence="2">3.6.1.1</ecNumber>
    </submittedName>
</protein>
<sequence length="116" mass="13688">MSPLSRSYKIQKRAAEVGFDWPDVEGAILKIKEELLEFTEEYDNNDADKMEAEFGDLLFALVNMARFLKINPDVALNRTINKFIDRFEYIENNSTKDLKHMTLTEMDELWEKSKFQ</sequence>
<proteinExistence type="predicted"/>
<dbReference type="CDD" id="cd11529">
    <property type="entry name" value="NTP-PPase_MazG_Cterm"/>
    <property type="match status" value="1"/>
</dbReference>
<dbReference type="EMBL" id="VSSQ01057052">
    <property type="protein sequence ID" value="MPN10866.1"/>
    <property type="molecule type" value="Genomic_DNA"/>
</dbReference>
<comment type="caution">
    <text evidence="2">The sequence shown here is derived from an EMBL/GenBank/DDBJ whole genome shotgun (WGS) entry which is preliminary data.</text>
</comment>
<dbReference type="EC" id="3.6.1.1" evidence="2"/>
<dbReference type="InterPro" id="IPR011551">
    <property type="entry name" value="NTP_PyrPHydrolase_MazG"/>
</dbReference>
<evidence type="ECO:0000259" key="1">
    <source>
        <dbReference type="Pfam" id="PF03819"/>
    </source>
</evidence>
<dbReference type="GO" id="GO:0046061">
    <property type="term" value="P:dATP catabolic process"/>
    <property type="evidence" value="ECO:0007669"/>
    <property type="project" value="TreeGrafter"/>
</dbReference>
<dbReference type="GO" id="GO:0004427">
    <property type="term" value="F:inorganic diphosphate phosphatase activity"/>
    <property type="evidence" value="ECO:0007669"/>
    <property type="project" value="UniProtKB-EC"/>
</dbReference>
<dbReference type="InterPro" id="IPR048011">
    <property type="entry name" value="NTP-PPase_MazG-like_C"/>
</dbReference>
<evidence type="ECO:0000313" key="2">
    <source>
        <dbReference type="EMBL" id="MPN10866.1"/>
    </source>
</evidence>
<name>A0A645FB78_9ZZZZ</name>
<dbReference type="FunFam" id="1.10.287.1080:FF:000003">
    <property type="entry name" value="Nucleoside triphosphate pyrophosphohydrolase"/>
    <property type="match status" value="1"/>
</dbReference>
<organism evidence="2">
    <name type="scientific">bioreactor metagenome</name>
    <dbReference type="NCBI Taxonomy" id="1076179"/>
    <lineage>
        <taxon>unclassified sequences</taxon>
        <taxon>metagenomes</taxon>
        <taxon>ecological metagenomes</taxon>
    </lineage>
</organism>
<dbReference type="GO" id="GO:0006203">
    <property type="term" value="P:dGTP catabolic process"/>
    <property type="evidence" value="ECO:0007669"/>
    <property type="project" value="TreeGrafter"/>
</dbReference>